<keyword evidence="1" id="KW-0175">Coiled coil</keyword>
<dbReference type="RefSeq" id="WP_091243070.1">
    <property type="nucleotide sequence ID" value="NZ_FNAG01000007.1"/>
</dbReference>
<evidence type="ECO:0000256" key="1">
    <source>
        <dbReference type="SAM" id="Coils"/>
    </source>
</evidence>
<feature type="coiled-coil region" evidence="1">
    <location>
        <begin position="20"/>
        <end position="47"/>
    </location>
</feature>
<organism evidence="2 3">
    <name type="scientific">Aquimonas voraii</name>
    <dbReference type="NCBI Taxonomy" id="265719"/>
    <lineage>
        <taxon>Bacteria</taxon>
        <taxon>Pseudomonadati</taxon>
        <taxon>Pseudomonadota</taxon>
        <taxon>Gammaproteobacteria</taxon>
        <taxon>Lysobacterales</taxon>
        <taxon>Lysobacteraceae</taxon>
        <taxon>Aquimonas</taxon>
    </lineage>
</organism>
<protein>
    <submittedName>
        <fullName evidence="2">Uncharacterized protein</fullName>
    </submittedName>
</protein>
<dbReference type="EMBL" id="FNAG01000007">
    <property type="protein sequence ID" value="SDD78819.1"/>
    <property type="molecule type" value="Genomic_DNA"/>
</dbReference>
<keyword evidence="3" id="KW-1185">Reference proteome</keyword>
<evidence type="ECO:0000313" key="2">
    <source>
        <dbReference type="EMBL" id="SDD78819.1"/>
    </source>
</evidence>
<sequence length="221" mass="24324">MNTVAPEEIRNIAGQVRAYVATLHARRGELRAERSQLEEERDALLNAPVNREDAIRFVFDYIDRRAARFTEICGWKVQLSRVLKPGNASGAVGQQYGPGVLTLAEINDSLSMDAVRNEHRFGEGGICFLSAGRDALADGDVSLRLTLSPLEARQLANAVERLGSHPQVRASASRLASALRKAAFVLETPPADRPAPPVVDRLEARIRRDIEAERGAPWPIR</sequence>
<dbReference type="Proteomes" id="UP000199603">
    <property type="component" value="Unassembled WGS sequence"/>
</dbReference>
<gene>
    <name evidence="2" type="ORF">SAMN04488509_10742</name>
</gene>
<accession>A0A1G6XKT7</accession>
<proteinExistence type="predicted"/>
<name>A0A1G6XKT7_9GAMM</name>
<evidence type="ECO:0000313" key="3">
    <source>
        <dbReference type="Proteomes" id="UP000199603"/>
    </source>
</evidence>
<dbReference type="AlphaFoldDB" id="A0A1G6XKT7"/>
<reference evidence="2 3" key="1">
    <citation type="submission" date="2016-10" db="EMBL/GenBank/DDBJ databases">
        <authorList>
            <person name="de Groot N.N."/>
        </authorList>
    </citation>
    <scope>NUCLEOTIDE SEQUENCE [LARGE SCALE GENOMIC DNA]</scope>
    <source>
        <strain evidence="2 3">DSM 16957</strain>
    </source>
</reference>